<proteinExistence type="predicted"/>
<sequence length="57" mass="6357">MPADYPFVIGRKNDLVEHVKKNAVTATEPDDGDIFLDARCRVQLDDKGTLVRRSAAK</sequence>
<accession>A0A916SP15</accession>
<dbReference type="Proteomes" id="UP000646478">
    <property type="component" value="Unassembled WGS sequence"/>
</dbReference>
<protein>
    <submittedName>
        <fullName evidence="1">Uncharacterized protein</fullName>
    </submittedName>
</protein>
<name>A0A916SP15_9HYPH</name>
<dbReference type="AlphaFoldDB" id="A0A916SP15"/>
<evidence type="ECO:0000313" key="1">
    <source>
        <dbReference type="EMBL" id="GGB09024.1"/>
    </source>
</evidence>
<gene>
    <name evidence="1" type="ORF">GCM10011491_41220</name>
</gene>
<reference evidence="1" key="2">
    <citation type="submission" date="2020-09" db="EMBL/GenBank/DDBJ databases">
        <authorList>
            <person name="Sun Q."/>
            <person name="Zhou Y."/>
        </authorList>
    </citation>
    <scope>NUCLEOTIDE SEQUENCE</scope>
    <source>
        <strain evidence="1">CGMCC 1.15082</strain>
    </source>
</reference>
<reference evidence="1" key="1">
    <citation type="journal article" date="2014" name="Int. J. Syst. Evol. Microbiol.">
        <title>Complete genome sequence of Corynebacterium casei LMG S-19264T (=DSM 44701T), isolated from a smear-ripened cheese.</title>
        <authorList>
            <consortium name="US DOE Joint Genome Institute (JGI-PGF)"/>
            <person name="Walter F."/>
            <person name="Albersmeier A."/>
            <person name="Kalinowski J."/>
            <person name="Ruckert C."/>
        </authorList>
    </citation>
    <scope>NUCLEOTIDE SEQUENCE</scope>
    <source>
        <strain evidence="1">CGMCC 1.15082</strain>
    </source>
</reference>
<comment type="caution">
    <text evidence="1">The sequence shown here is derived from an EMBL/GenBank/DDBJ whole genome shotgun (WGS) entry which is preliminary data.</text>
</comment>
<evidence type="ECO:0000313" key="2">
    <source>
        <dbReference type="Proteomes" id="UP000646478"/>
    </source>
</evidence>
<organism evidence="1 2">
    <name type="scientific">Brucella endophytica</name>
    <dbReference type="NCBI Taxonomy" id="1963359"/>
    <lineage>
        <taxon>Bacteria</taxon>
        <taxon>Pseudomonadati</taxon>
        <taxon>Pseudomonadota</taxon>
        <taxon>Alphaproteobacteria</taxon>
        <taxon>Hyphomicrobiales</taxon>
        <taxon>Brucellaceae</taxon>
        <taxon>Brucella/Ochrobactrum group</taxon>
        <taxon>Brucella</taxon>
    </lineage>
</organism>
<dbReference type="EMBL" id="BMHH01000026">
    <property type="protein sequence ID" value="GGB09024.1"/>
    <property type="molecule type" value="Genomic_DNA"/>
</dbReference>
<keyword evidence="2" id="KW-1185">Reference proteome</keyword>